<gene>
    <name evidence="2" type="ORF">Gotri_020628</name>
</gene>
<protein>
    <recommendedName>
        <fullName evidence="1">RNase H type-1 domain-containing protein</fullName>
    </recommendedName>
</protein>
<feature type="non-terminal residue" evidence="2">
    <location>
        <position position="227"/>
    </location>
</feature>
<dbReference type="Pfam" id="PF13456">
    <property type="entry name" value="RVT_3"/>
    <property type="match status" value="1"/>
</dbReference>
<feature type="domain" description="RNase H type-1" evidence="1">
    <location>
        <begin position="131"/>
        <end position="195"/>
    </location>
</feature>
<comment type="caution">
    <text evidence="2">The sequence shown here is derived from an EMBL/GenBank/DDBJ whole genome shotgun (WGS) entry which is preliminary data.</text>
</comment>
<dbReference type="EMBL" id="JABEZW010000001">
    <property type="protein sequence ID" value="MBA0757532.1"/>
    <property type="molecule type" value="Genomic_DNA"/>
</dbReference>
<dbReference type="InterPro" id="IPR002156">
    <property type="entry name" value="RNaseH_domain"/>
</dbReference>
<dbReference type="InterPro" id="IPR052929">
    <property type="entry name" value="RNase_H-like_EbsB-rel"/>
</dbReference>
<dbReference type="Proteomes" id="UP000593568">
    <property type="component" value="Unassembled WGS sequence"/>
</dbReference>
<sequence>IKECVRAILNDSQAERVLAIPLARTERPDTLIWRYDGSSEYSPNHGYKNRLVHDGIKLYIQELVVFIKGYILELEAFEELKPCTIVPKQEILVPPDHNNIKFHCDASFIANANTSISGVLARNDLGEIMAELRFRSIQVESDSLTVVKTINSTSFDKLILGPIVQVVHAMIGKFENITFGFVGRSVNSAVHILASTRRHLQAPQFWIEEAPSEVECAKTMDWLKWIS</sequence>
<dbReference type="GO" id="GO:0003676">
    <property type="term" value="F:nucleic acid binding"/>
    <property type="evidence" value="ECO:0007669"/>
    <property type="project" value="InterPro"/>
</dbReference>
<evidence type="ECO:0000313" key="3">
    <source>
        <dbReference type="Proteomes" id="UP000593568"/>
    </source>
</evidence>
<dbReference type="AlphaFoldDB" id="A0A7J9D9Z3"/>
<reference evidence="2 3" key="1">
    <citation type="journal article" date="2019" name="Genome Biol. Evol.">
        <title>Insights into the evolution of the New World diploid cottons (Gossypium, subgenus Houzingenia) based on genome sequencing.</title>
        <authorList>
            <person name="Grover C.E."/>
            <person name="Arick M.A. 2nd"/>
            <person name="Thrash A."/>
            <person name="Conover J.L."/>
            <person name="Sanders W.S."/>
            <person name="Peterson D.G."/>
            <person name="Frelichowski J.E."/>
            <person name="Scheffler J.A."/>
            <person name="Scheffler B.E."/>
            <person name="Wendel J.F."/>
        </authorList>
    </citation>
    <scope>NUCLEOTIDE SEQUENCE [LARGE SCALE GENOMIC DNA]</scope>
    <source>
        <strain evidence="2">8</strain>
        <tissue evidence="2">Leaf</tissue>
    </source>
</reference>
<evidence type="ECO:0000313" key="2">
    <source>
        <dbReference type="EMBL" id="MBA0757532.1"/>
    </source>
</evidence>
<name>A0A7J9D9Z3_9ROSI</name>
<evidence type="ECO:0000259" key="1">
    <source>
        <dbReference type="Pfam" id="PF13456"/>
    </source>
</evidence>
<dbReference type="GO" id="GO:0004523">
    <property type="term" value="F:RNA-DNA hybrid ribonuclease activity"/>
    <property type="evidence" value="ECO:0007669"/>
    <property type="project" value="InterPro"/>
</dbReference>
<organism evidence="2 3">
    <name type="scientific">Gossypium trilobum</name>
    <dbReference type="NCBI Taxonomy" id="34281"/>
    <lineage>
        <taxon>Eukaryota</taxon>
        <taxon>Viridiplantae</taxon>
        <taxon>Streptophyta</taxon>
        <taxon>Embryophyta</taxon>
        <taxon>Tracheophyta</taxon>
        <taxon>Spermatophyta</taxon>
        <taxon>Magnoliopsida</taxon>
        <taxon>eudicotyledons</taxon>
        <taxon>Gunneridae</taxon>
        <taxon>Pentapetalae</taxon>
        <taxon>rosids</taxon>
        <taxon>malvids</taxon>
        <taxon>Malvales</taxon>
        <taxon>Malvaceae</taxon>
        <taxon>Malvoideae</taxon>
        <taxon>Gossypium</taxon>
    </lineage>
</organism>
<dbReference type="CDD" id="cd06222">
    <property type="entry name" value="RNase_H_like"/>
    <property type="match status" value="1"/>
</dbReference>
<keyword evidence="3" id="KW-1185">Reference proteome</keyword>
<dbReference type="PANTHER" id="PTHR47074:SF61">
    <property type="entry name" value="RNASE H TYPE-1 DOMAIN-CONTAINING PROTEIN"/>
    <property type="match status" value="1"/>
</dbReference>
<dbReference type="PANTHER" id="PTHR47074">
    <property type="entry name" value="BNAC02G40300D PROTEIN"/>
    <property type="match status" value="1"/>
</dbReference>
<proteinExistence type="predicted"/>
<accession>A0A7J9D9Z3</accession>
<dbReference type="InterPro" id="IPR044730">
    <property type="entry name" value="RNase_H-like_dom_plant"/>
</dbReference>